<feature type="domain" description="Disease resistance protein At4g27190-like leucine-rich repeats" evidence="2">
    <location>
        <begin position="11"/>
        <end position="133"/>
    </location>
</feature>
<dbReference type="PANTHER" id="PTHR36766:SF70">
    <property type="entry name" value="DISEASE RESISTANCE PROTEIN RGA4"/>
    <property type="match status" value="1"/>
</dbReference>
<dbReference type="PANTHER" id="PTHR36766">
    <property type="entry name" value="PLANT BROAD-SPECTRUM MILDEW RESISTANCE PROTEIN RPW8"/>
    <property type="match status" value="1"/>
</dbReference>
<proteinExistence type="predicted"/>
<dbReference type="SUPFAM" id="SSF52058">
    <property type="entry name" value="L domain-like"/>
    <property type="match status" value="1"/>
</dbReference>
<accession>A0ABD3B299</accession>
<reference evidence="3 4" key="1">
    <citation type="submission" date="2024-11" db="EMBL/GenBank/DDBJ databases">
        <title>A near-complete genome assembly of Cinchona calisaya.</title>
        <authorList>
            <person name="Lian D.C."/>
            <person name="Zhao X.W."/>
            <person name="Wei L."/>
        </authorList>
    </citation>
    <scope>NUCLEOTIDE SEQUENCE [LARGE SCALE GENOMIC DNA]</scope>
    <source>
        <tissue evidence="3">Nenye</tissue>
    </source>
</reference>
<dbReference type="AlphaFoldDB" id="A0ABD3B299"/>
<keyword evidence="4" id="KW-1185">Reference proteome</keyword>
<gene>
    <name evidence="3" type="ORF">ACH5RR_000989</name>
</gene>
<dbReference type="InterPro" id="IPR057135">
    <property type="entry name" value="At4g27190-like_LRR"/>
</dbReference>
<dbReference type="InterPro" id="IPR032675">
    <property type="entry name" value="LRR_dom_sf"/>
</dbReference>
<evidence type="ECO:0000313" key="4">
    <source>
        <dbReference type="Proteomes" id="UP001630127"/>
    </source>
</evidence>
<dbReference type="Proteomes" id="UP001630127">
    <property type="component" value="Unassembled WGS sequence"/>
</dbReference>
<protein>
    <recommendedName>
        <fullName evidence="2">Disease resistance protein At4g27190-like leucine-rich repeats domain-containing protein</fullName>
    </recommendedName>
</protein>
<evidence type="ECO:0000313" key="3">
    <source>
        <dbReference type="EMBL" id="KAL3537623.1"/>
    </source>
</evidence>
<evidence type="ECO:0000256" key="1">
    <source>
        <dbReference type="ARBA" id="ARBA00022821"/>
    </source>
</evidence>
<dbReference type="Pfam" id="PF23247">
    <property type="entry name" value="LRR_RPS2"/>
    <property type="match status" value="1"/>
</dbReference>
<keyword evidence="1" id="KW-0611">Plant defense</keyword>
<organism evidence="3 4">
    <name type="scientific">Cinchona calisaya</name>
    <dbReference type="NCBI Taxonomy" id="153742"/>
    <lineage>
        <taxon>Eukaryota</taxon>
        <taxon>Viridiplantae</taxon>
        <taxon>Streptophyta</taxon>
        <taxon>Embryophyta</taxon>
        <taxon>Tracheophyta</taxon>
        <taxon>Spermatophyta</taxon>
        <taxon>Magnoliopsida</taxon>
        <taxon>eudicotyledons</taxon>
        <taxon>Gunneridae</taxon>
        <taxon>Pentapetalae</taxon>
        <taxon>asterids</taxon>
        <taxon>lamiids</taxon>
        <taxon>Gentianales</taxon>
        <taxon>Rubiaceae</taxon>
        <taxon>Cinchonoideae</taxon>
        <taxon>Cinchoneae</taxon>
        <taxon>Cinchona</taxon>
    </lineage>
</organism>
<sequence>MLPATVKTLQYWFCCNLEMETDSCQQFLEFLKFYRCNSIKCLSLGLFPKLQRLHIDNCKNIEVLSIPRCNRNMISLKSLKIWDCDNLMSCLQGGLAAPYLSDLSLQYCKKLKYLPERMQSLLPSLRYLEINNCPEIECFPEGGLPSTLETLYICDCEKLVTSRRDWGLHRLPFLRVCEINGTCDEELLLEDLLLPCTLQVLSFRRHKNLKMLNYLGIRHLTALESLSLIDCPLIQSLPREGLPTSLSKLYIKKCPLLKPRLEWRKGEDWPKVEYIQCVIVDDEPIP</sequence>
<dbReference type="Gene3D" id="3.80.10.10">
    <property type="entry name" value="Ribonuclease Inhibitor"/>
    <property type="match status" value="2"/>
</dbReference>
<dbReference type="GO" id="GO:0006952">
    <property type="term" value="P:defense response"/>
    <property type="evidence" value="ECO:0007669"/>
    <property type="project" value="UniProtKB-KW"/>
</dbReference>
<comment type="caution">
    <text evidence="3">The sequence shown here is derived from an EMBL/GenBank/DDBJ whole genome shotgun (WGS) entry which is preliminary data.</text>
</comment>
<evidence type="ECO:0000259" key="2">
    <source>
        <dbReference type="Pfam" id="PF23247"/>
    </source>
</evidence>
<dbReference type="EMBL" id="JBJUIK010000001">
    <property type="protein sequence ID" value="KAL3537623.1"/>
    <property type="molecule type" value="Genomic_DNA"/>
</dbReference>
<name>A0ABD3B299_9GENT</name>